<evidence type="ECO:0000313" key="1">
    <source>
        <dbReference type="EMBL" id="CAG8815699.1"/>
    </source>
</evidence>
<evidence type="ECO:0000313" key="2">
    <source>
        <dbReference type="Proteomes" id="UP000789405"/>
    </source>
</evidence>
<sequence>NIHITEYNRNDNNALTTTNTQDNAVIRKPLSFGEKIALMTK</sequence>
<feature type="non-terminal residue" evidence="1">
    <location>
        <position position="41"/>
    </location>
</feature>
<keyword evidence="2" id="KW-1185">Reference proteome</keyword>
<dbReference type="AlphaFoldDB" id="A0A9N9KA39"/>
<accession>A0A9N9KA39</accession>
<organism evidence="1 2">
    <name type="scientific">Dentiscutata erythropus</name>
    <dbReference type="NCBI Taxonomy" id="1348616"/>
    <lineage>
        <taxon>Eukaryota</taxon>
        <taxon>Fungi</taxon>
        <taxon>Fungi incertae sedis</taxon>
        <taxon>Mucoromycota</taxon>
        <taxon>Glomeromycotina</taxon>
        <taxon>Glomeromycetes</taxon>
        <taxon>Diversisporales</taxon>
        <taxon>Gigasporaceae</taxon>
        <taxon>Dentiscutata</taxon>
    </lineage>
</organism>
<dbReference type="EMBL" id="CAJVPY010052912">
    <property type="protein sequence ID" value="CAG8815699.1"/>
    <property type="molecule type" value="Genomic_DNA"/>
</dbReference>
<protein>
    <submittedName>
        <fullName evidence="1">20308_t:CDS:1</fullName>
    </submittedName>
</protein>
<gene>
    <name evidence="1" type="ORF">DERYTH_LOCUS26153</name>
</gene>
<dbReference type="Proteomes" id="UP000789405">
    <property type="component" value="Unassembled WGS sequence"/>
</dbReference>
<reference evidence="1" key="1">
    <citation type="submission" date="2021-06" db="EMBL/GenBank/DDBJ databases">
        <authorList>
            <person name="Kallberg Y."/>
            <person name="Tangrot J."/>
            <person name="Rosling A."/>
        </authorList>
    </citation>
    <scope>NUCLEOTIDE SEQUENCE</scope>
    <source>
        <strain evidence="1">MA453B</strain>
    </source>
</reference>
<comment type="caution">
    <text evidence="1">The sequence shown here is derived from an EMBL/GenBank/DDBJ whole genome shotgun (WGS) entry which is preliminary data.</text>
</comment>
<name>A0A9N9KA39_9GLOM</name>
<feature type="non-terminal residue" evidence="1">
    <location>
        <position position="1"/>
    </location>
</feature>
<proteinExistence type="predicted"/>